<evidence type="ECO:0000313" key="1">
    <source>
        <dbReference type="EMBL" id="KAJ7330769.1"/>
    </source>
</evidence>
<dbReference type="PANTHER" id="PTHR33539">
    <property type="entry name" value="UPF0764 PROTEIN C16ORF89"/>
    <property type="match status" value="1"/>
</dbReference>
<dbReference type="EMBL" id="MU827791">
    <property type="protein sequence ID" value="KAJ7330769.1"/>
    <property type="molecule type" value="Genomic_DNA"/>
</dbReference>
<proteinExistence type="predicted"/>
<dbReference type="InterPro" id="IPR031751">
    <property type="entry name" value="DUF4735"/>
</dbReference>
<evidence type="ECO:0000313" key="2">
    <source>
        <dbReference type="Proteomes" id="UP001163046"/>
    </source>
</evidence>
<dbReference type="Pfam" id="PF15882">
    <property type="entry name" value="DUF4735"/>
    <property type="match status" value="1"/>
</dbReference>
<organism evidence="1 2">
    <name type="scientific">Desmophyllum pertusum</name>
    <dbReference type="NCBI Taxonomy" id="174260"/>
    <lineage>
        <taxon>Eukaryota</taxon>
        <taxon>Metazoa</taxon>
        <taxon>Cnidaria</taxon>
        <taxon>Anthozoa</taxon>
        <taxon>Hexacorallia</taxon>
        <taxon>Scleractinia</taxon>
        <taxon>Caryophylliina</taxon>
        <taxon>Caryophylliidae</taxon>
        <taxon>Desmophyllum</taxon>
    </lineage>
</organism>
<dbReference type="Proteomes" id="UP001163046">
    <property type="component" value="Unassembled WGS sequence"/>
</dbReference>
<dbReference type="OrthoDB" id="5949187at2759"/>
<dbReference type="AlphaFoldDB" id="A0A9W9YB13"/>
<reference evidence="1" key="1">
    <citation type="submission" date="2023-01" db="EMBL/GenBank/DDBJ databases">
        <title>Genome assembly of the deep-sea coral Lophelia pertusa.</title>
        <authorList>
            <person name="Herrera S."/>
            <person name="Cordes E."/>
        </authorList>
    </citation>
    <scope>NUCLEOTIDE SEQUENCE</scope>
    <source>
        <strain evidence="1">USNM1676648</strain>
        <tissue evidence="1">Polyp</tissue>
    </source>
</reference>
<sequence length="305" mass="35324">MSSEIVQLLTQLHDKATIVARKAQPFLKASDPDYYRLGFVARHAWHFKREFRNLDTSLSRVISLTRNGNLEFNMQTMDQCISDLIGDQRSGARPCNISENCWKFIRSKNTTGYMTTHQALYFMVGEVKGCVPNITERLFKSHREGDGIIENIFETLCANIYKQVTRNELILHRQRKSRDSEERDLYMEQCYVCGILGYHKFLSPDRLSVILDWQLPPGCYGSNEYLRDEAQEKEDSEEEEDWNYKELIDEGLRLKDLENRRMTHPTNASNLPGGCERHITGVATGLLGVYLKWLLTVPSLESILM</sequence>
<dbReference type="PANTHER" id="PTHR33539:SF1">
    <property type="entry name" value="UPF0764 PROTEIN C16ORF89"/>
    <property type="match status" value="1"/>
</dbReference>
<keyword evidence="2" id="KW-1185">Reference proteome</keyword>
<gene>
    <name evidence="1" type="ORF">OS493_021699</name>
</gene>
<protein>
    <submittedName>
        <fullName evidence="1">Uncharacterized protein</fullName>
    </submittedName>
</protein>
<accession>A0A9W9YB13</accession>
<comment type="caution">
    <text evidence="1">The sequence shown here is derived from an EMBL/GenBank/DDBJ whole genome shotgun (WGS) entry which is preliminary data.</text>
</comment>
<name>A0A9W9YB13_9CNID</name>